<reference evidence="5" key="1">
    <citation type="submission" date="2015-07" db="EMBL/GenBank/DDBJ databases">
        <title>Genome sequencing project for genomic taxonomy and phylogenomics of Bacillus-like bacteria.</title>
        <authorList>
            <person name="Liu B."/>
            <person name="Wang J."/>
            <person name="Zhu Y."/>
            <person name="Liu G."/>
            <person name="Chen Q."/>
            <person name="Chen Z."/>
            <person name="Lan J."/>
            <person name="Che J."/>
            <person name="Ge C."/>
            <person name="Shi H."/>
            <person name="Pan Z."/>
            <person name="Liu X."/>
        </authorList>
    </citation>
    <scope>NUCLEOTIDE SEQUENCE [LARGE SCALE GENOMIC DNA]</scope>
    <source>
        <strain evidence="5">DSM 9887</strain>
    </source>
</reference>
<dbReference type="STRING" id="54915.ADS79_03470"/>
<keyword evidence="1" id="KW-0812">Transmembrane</keyword>
<feature type="domain" description="Inner membrane protein YgaP-like transmembrane" evidence="2">
    <location>
        <begin position="1"/>
        <end position="61"/>
    </location>
</feature>
<dbReference type="RefSeq" id="WP_049737044.1">
    <property type="nucleotide sequence ID" value="NZ_BJON01000039.1"/>
</dbReference>
<dbReference type="PATRIC" id="fig|54915.3.peg.6065"/>
<feature type="transmembrane region" description="Helical" evidence="1">
    <location>
        <begin position="12"/>
        <end position="30"/>
    </location>
</feature>
<evidence type="ECO:0000313" key="6">
    <source>
        <dbReference type="Proteomes" id="UP000319578"/>
    </source>
</evidence>
<dbReference type="OrthoDB" id="5405951at2"/>
<evidence type="ECO:0000313" key="4">
    <source>
        <dbReference type="EMBL" id="KNB74231.1"/>
    </source>
</evidence>
<dbReference type="EMBL" id="BJON01000039">
    <property type="protein sequence ID" value="GED73012.1"/>
    <property type="molecule type" value="Genomic_DNA"/>
</dbReference>
<protein>
    <recommendedName>
        <fullName evidence="2">Inner membrane protein YgaP-like transmembrane domain-containing protein</fullName>
    </recommendedName>
</protein>
<dbReference type="Pfam" id="PF11127">
    <property type="entry name" value="YgaP-like_TM"/>
    <property type="match status" value="1"/>
</dbReference>
<keyword evidence="6" id="KW-1185">Reference proteome</keyword>
<keyword evidence="1" id="KW-0472">Membrane</keyword>
<proteinExistence type="predicted"/>
<dbReference type="Proteomes" id="UP000036834">
    <property type="component" value="Unassembled WGS sequence"/>
</dbReference>
<dbReference type="InterPro" id="IPR021309">
    <property type="entry name" value="YgaP-like_TM"/>
</dbReference>
<name>A0A0K9YZZ7_9BACL</name>
<evidence type="ECO:0000313" key="5">
    <source>
        <dbReference type="Proteomes" id="UP000036834"/>
    </source>
</evidence>
<dbReference type="Proteomes" id="UP000319578">
    <property type="component" value="Unassembled WGS sequence"/>
</dbReference>
<accession>A0A0K9YZZ7</accession>
<evidence type="ECO:0000256" key="1">
    <source>
        <dbReference type="SAM" id="Phobius"/>
    </source>
</evidence>
<dbReference type="EMBL" id="LGIQ01000004">
    <property type="protein sequence ID" value="KNB74231.1"/>
    <property type="molecule type" value="Genomic_DNA"/>
</dbReference>
<evidence type="ECO:0000259" key="2">
    <source>
        <dbReference type="Pfam" id="PF11127"/>
    </source>
</evidence>
<sequence length="63" mass="7187">MKNVGSWDRALRVLLGLAALSLIYFLTGYWKLTALFSLPLLFTAFTQKCVIYRLLGIHSCKIH</sequence>
<comment type="caution">
    <text evidence="4">The sequence shown here is derived from an EMBL/GenBank/DDBJ whole genome shotgun (WGS) entry which is preliminary data.</text>
</comment>
<feature type="transmembrane region" description="Helical" evidence="1">
    <location>
        <begin position="36"/>
        <end position="55"/>
    </location>
</feature>
<dbReference type="AlphaFoldDB" id="A0A0K9YZZ7"/>
<evidence type="ECO:0000313" key="3">
    <source>
        <dbReference type="EMBL" id="GED73012.1"/>
    </source>
</evidence>
<reference evidence="4" key="2">
    <citation type="submission" date="2015-07" db="EMBL/GenBank/DDBJ databases">
        <title>MeaNS - Measles Nucleotide Surveillance Program.</title>
        <authorList>
            <person name="Tran T."/>
            <person name="Druce J."/>
        </authorList>
    </citation>
    <scope>NUCLEOTIDE SEQUENCE</scope>
    <source>
        <strain evidence="4">DSM 9887</strain>
    </source>
</reference>
<keyword evidence="1" id="KW-1133">Transmembrane helix</keyword>
<organism evidence="4 5">
    <name type="scientific">Brevibacillus reuszeri</name>
    <dbReference type="NCBI Taxonomy" id="54915"/>
    <lineage>
        <taxon>Bacteria</taxon>
        <taxon>Bacillati</taxon>
        <taxon>Bacillota</taxon>
        <taxon>Bacilli</taxon>
        <taxon>Bacillales</taxon>
        <taxon>Paenibacillaceae</taxon>
        <taxon>Brevibacillus</taxon>
    </lineage>
</organism>
<gene>
    <name evidence="4" type="ORF">ADS79_03470</name>
    <name evidence="3" type="ORF">BRE01_67140</name>
</gene>
<reference evidence="3 6" key="3">
    <citation type="submission" date="2019-06" db="EMBL/GenBank/DDBJ databases">
        <title>Whole genome shotgun sequence of Brevibacillus reuszeri NBRC 15719.</title>
        <authorList>
            <person name="Hosoyama A."/>
            <person name="Uohara A."/>
            <person name="Ohji S."/>
            <person name="Ichikawa N."/>
        </authorList>
    </citation>
    <scope>NUCLEOTIDE SEQUENCE [LARGE SCALE GENOMIC DNA]</scope>
    <source>
        <strain evidence="3 6">NBRC 15719</strain>
    </source>
</reference>